<evidence type="ECO:0000313" key="4">
    <source>
        <dbReference type="Proteomes" id="UP001371305"/>
    </source>
</evidence>
<comment type="caution">
    <text evidence="3">The sequence shown here is derived from an EMBL/GenBank/DDBJ whole genome shotgun (WGS) entry which is preliminary data.</text>
</comment>
<dbReference type="InterPro" id="IPR017850">
    <property type="entry name" value="Alkaline_phosphatase_core_sf"/>
</dbReference>
<feature type="signal peptide" evidence="1">
    <location>
        <begin position="1"/>
        <end position="19"/>
    </location>
</feature>
<dbReference type="SUPFAM" id="SSF53649">
    <property type="entry name" value="Alkaline phosphatase-like"/>
    <property type="match status" value="1"/>
</dbReference>
<reference evidence="3 4" key="1">
    <citation type="submission" date="2024-04" db="EMBL/GenBank/DDBJ databases">
        <title>Luteolibacter sp. isolated from soil.</title>
        <authorList>
            <person name="An J."/>
        </authorList>
    </citation>
    <scope>NUCLEOTIDE SEQUENCE [LARGE SCALE GENOMIC DNA]</scope>
    <source>
        <strain evidence="3 4">Y139</strain>
    </source>
</reference>
<name>A0ABU9AYI7_9BACT</name>
<dbReference type="InterPro" id="IPR052701">
    <property type="entry name" value="GAG_Ulvan_Degrading_Sulfatases"/>
</dbReference>
<gene>
    <name evidence="3" type="ORF">WKV53_14980</name>
</gene>
<organism evidence="3 4">
    <name type="scientific">Luteolibacter soli</name>
    <dbReference type="NCBI Taxonomy" id="3135280"/>
    <lineage>
        <taxon>Bacteria</taxon>
        <taxon>Pseudomonadati</taxon>
        <taxon>Verrucomicrobiota</taxon>
        <taxon>Verrucomicrobiia</taxon>
        <taxon>Verrucomicrobiales</taxon>
        <taxon>Verrucomicrobiaceae</taxon>
        <taxon>Luteolibacter</taxon>
    </lineage>
</organism>
<dbReference type="Pfam" id="PF00884">
    <property type="entry name" value="Sulfatase"/>
    <property type="match status" value="1"/>
</dbReference>
<dbReference type="EMBL" id="JBBUKT010000005">
    <property type="protein sequence ID" value="MEK7951817.1"/>
    <property type="molecule type" value="Genomic_DNA"/>
</dbReference>
<dbReference type="PANTHER" id="PTHR43751:SF1">
    <property type="entry name" value="SULFATASE ATSG-RELATED"/>
    <property type="match status" value="1"/>
</dbReference>
<dbReference type="CDD" id="cd16027">
    <property type="entry name" value="SGSH"/>
    <property type="match status" value="1"/>
</dbReference>
<evidence type="ECO:0000259" key="2">
    <source>
        <dbReference type="Pfam" id="PF00884"/>
    </source>
</evidence>
<protein>
    <submittedName>
        <fullName evidence="3">Sulfatase</fullName>
    </submittedName>
</protein>
<sequence length="467" mass="52068">MKPWITLLAAVLFSPLLRAAEKPNILVILADDCTYSDLAINGGQNAKTPNIDAFAKQGTLFERAYVGMAMCSPCRSEFYTGRLPLRNGCAWNQTASRPGTKSVTHYLGDLGYRVGLAGKHHIKPKGVYGFEDVPGYDENCVHDPTDPHDISGARNFITRDDKQPFCLFVALVEPHAPWVMGDPSAYPPKSLKLPPYLADTPMTRQSFGKYLAEITYMDNQVGELLAMLDKTGKAKDTLVVFTSEQGAQFPGCKWTNYDSGLHTSIVARWPGVVAAGRRTPALVQYADMLPTFIDLAGGKVDPNVFDGTSFAAVLRGEKDAHREFAYGMHNNYPEGPPYPIRSISDGEWRYIRNLTPERMYIEKHLMGRTEHNPYWGSWVFTATENPRHLMLVERFTHRPAEELYHTAQDRFEMKNLADDPAATAIKARLSGELDRLLKDQLDPGVKLDTPEAFQAAEDLKPAFPGKP</sequence>
<dbReference type="Gene3D" id="3.40.720.10">
    <property type="entry name" value="Alkaline Phosphatase, subunit A"/>
    <property type="match status" value="1"/>
</dbReference>
<evidence type="ECO:0000256" key="1">
    <source>
        <dbReference type="SAM" id="SignalP"/>
    </source>
</evidence>
<evidence type="ECO:0000313" key="3">
    <source>
        <dbReference type="EMBL" id="MEK7951817.1"/>
    </source>
</evidence>
<dbReference type="RefSeq" id="WP_341405574.1">
    <property type="nucleotide sequence ID" value="NZ_JBBUKT010000005.1"/>
</dbReference>
<feature type="domain" description="Sulfatase N-terminal" evidence="2">
    <location>
        <begin position="23"/>
        <end position="297"/>
    </location>
</feature>
<accession>A0ABU9AYI7</accession>
<dbReference type="Proteomes" id="UP001371305">
    <property type="component" value="Unassembled WGS sequence"/>
</dbReference>
<keyword evidence="1" id="KW-0732">Signal</keyword>
<proteinExistence type="predicted"/>
<dbReference type="InterPro" id="IPR000917">
    <property type="entry name" value="Sulfatase_N"/>
</dbReference>
<dbReference type="PANTHER" id="PTHR43751">
    <property type="entry name" value="SULFATASE"/>
    <property type="match status" value="1"/>
</dbReference>
<feature type="chain" id="PRO_5046709707" evidence="1">
    <location>
        <begin position="20"/>
        <end position="467"/>
    </location>
</feature>
<keyword evidence="4" id="KW-1185">Reference proteome</keyword>